<feature type="transmembrane region" description="Helical" evidence="1">
    <location>
        <begin position="138"/>
        <end position="157"/>
    </location>
</feature>
<feature type="non-terminal residue" evidence="2">
    <location>
        <position position="213"/>
    </location>
</feature>
<keyword evidence="1" id="KW-1133">Transmembrane helix</keyword>
<reference evidence="2" key="1">
    <citation type="submission" date="2013-08" db="EMBL/GenBank/DDBJ databases">
        <authorList>
            <person name="Mendez C."/>
            <person name="Richter M."/>
            <person name="Ferrer M."/>
            <person name="Sanchez J."/>
        </authorList>
    </citation>
    <scope>NUCLEOTIDE SEQUENCE</scope>
</reference>
<gene>
    <name evidence="2" type="ORF">B1B_02625</name>
</gene>
<dbReference type="PANTHER" id="PTHR23537:SF1">
    <property type="entry name" value="SUGAR TRANSPORTER"/>
    <property type="match status" value="1"/>
</dbReference>
<dbReference type="InterPro" id="IPR036259">
    <property type="entry name" value="MFS_trans_sf"/>
</dbReference>
<evidence type="ECO:0000256" key="1">
    <source>
        <dbReference type="SAM" id="Phobius"/>
    </source>
</evidence>
<proteinExistence type="predicted"/>
<dbReference type="Gene3D" id="1.20.1250.20">
    <property type="entry name" value="MFS general substrate transporter like domains"/>
    <property type="match status" value="1"/>
</dbReference>
<feature type="transmembrane region" description="Helical" evidence="1">
    <location>
        <begin position="55"/>
        <end position="76"/>
    </location>
</feature>
<feature type="non-terminal residue" evidence="2">
    <location>
        <position position="1"/>
    </location>
</feature>
<evidence type="ECO:0000313" key="2">
    <source>
        <dbReference type="EMBL" id="EQD74519.1"/>
    </source>
</evidence>
<sequence length="213" mass="21709">ALQLPTDASMNPNLRIALTGMILLAIALGIGRFLLTPLLPVMQADAGLSLVGGGWLASVNNLGYLAGALLCIVVALPQRQALRWGLLAIALSTAGMGLMHGMVSWLAWRLLAGVAAAVLVVHGIAWSMRRLHASGHPLLEALVFTGPGVGIVVSGVAVAGLQPLGVSSAASWIGFGLVGALVAAWVWRTLERSPTAATAHANAATMARPTGPA</sequence>
<feature type="transmembrane region" description="Helical" evidence="1">
    <location>
        <begin position="16"/>
        <end position="35"/>
    </location>
</feature>
<dbReference type="PANTHER" id="PTHR23537">
    <property type="match status" value="1"/>
</dbReference>
<dbReference type="InterPro" id="IPR010645">
    <property type="entry name" value="MFS_4"/>
</dbReference>
<reference evidence="2" key="2">
    <citation type="journal article" date="2014" name="ISME J.">
        <title>Microbial stratification in low pH oxic and suboxic macroscopic growths along an acid mine drainage.</title>
        <authorList>
            <person name="Mendez-Garcia C."/>
            <person name="Mesa V."/>
            <person name="Sprenger R.R."/>
            <person name="Richter M."/>
            <person name="Diez M.S."/>
            <person name="Solano J."/>
            <person name="Bargiela R."/>
            <person name="Golyshina O.V."/>
            <person name="Manteca A."/>
            <person name="Ramos J.L."/>
            <person name="Gallego J.R."/>
            <person name="Llorente I."/>
            <person name="Martins Dos Santos V.A."/>
            <person name="Jensen O.N."/>
            <person name="Pelaez A.I."/>
            <person name="Sanchez J."/>
            <person name="Ferrer M."/>
        </authorList>
    </citation>
    <scope>NUCLEOTIDE SEQUENCE</scope>
</reference>
<dbReference type="Pfam" id="PF06779">
    <property type="entry name" value="MFS_4"/>
    <property type="match status" value="1"/>
</dbReference>
<keyword evidence="1" id="KW-0472">Membrane</keyword>
<protein>
    <submittedName>
        <fullName evidence="2">Membrane protein containing DUF1228</fullName>
    </submittedName>
</protein>
<accession>T1CZ00</accession>
<comment type="caution">
    <text evidence="2">The sequence shown here is derived from an EMBL/GenBank/DDBJ whole genome shotgun (WGS) entry which is preliminary data.</text>
</comment>
<dbReference type="GO" id="GO:0005886">
    <property type="term" value="C:plasma membrane"/>
    <property type="evidence" value="ECO:0007669"/>
    <property type="project" value="TreeGrafter"/>
</dbReference>
<feature type="transmembrane region" description="Helical" evidence="1">
    <location>
        <begin position="169"/>
        <end position="187"/>
    </location>
</feature>
<keyword evidence="1" id="KW-0812">Transmembrane</keyword>
<name>T1CZ00_9ZZZZ</name>
<dbReference type="SUPFAM" id="SSF103473">
    <property type="entry name" value="MFS general substrate transporter"/>
    <property type="match status" value="1"/>
</dbReference>
<dbReference type="EMBL" id="AUZY01001570">
    <property type="protein sequence ID" value="EQD74519.1"/>
    <property type="molecule type" value="Genomic_DNA"/>
</dbReference>
<feature type="transmembrane region" description="Helical" evidence="1">
    <location>
        <begin position="81"/>
        <end position="100"/>
    </location>
</feature>
<dbReference type="AlphaFoldDB" id="T1CZ00"/>
<organism evidence="2">
    <name type="scientific">mine drainage metagenome</name>
    <dbReference type="NCBI Taxonomy" id="410659"/>
    <lineage>
        <taxon>unclassified sequences</taxon>
        <taxon>metagenomes</taxon>
        <taxon>ecological metagenomes</taxon>
    </lineage>
</organism>
<feature type="transmembrane region" description="Helical" evidence="1">
    <location>
        <begin position="106"/>
        <end position="126"/>
    </location>
</feature>